<dbReference type="GO" id="GO:0006310">
    <property type="term" value="P:DNA recombination"/>
    <property type="evidence" value="ECO:0007669"/>
    <property type="project" value="UniProtKB-KW"/>
</dbReference>
<proteinExistence type="inferred from homology"/>
<gene>
    <name evidence="11" type="ORF">A6M13_08975</name>
</gene>
<keyword evidence="4" id="KW-0862">Zinc</keyword>
<dbReference type="GO" id="GO:0003677">
    <property type="term" value="F:DNA binding"/>
    <property type="evidence" value="ECO:0007669"/>
    <property type="project" value="UniProtKB-KW"/>
</dbReference>
<dbReference type="Proteomes" id="UP000093199">
    <property type="component" value="Unassembled WGS sequence"/>
</dbReference>
<dbReference type="NCBIfam" id="TIGR01766">
    <property type="entry name" value="IS200/IS605 family accessory protein TnpB-like domain"/>
    <property type="match status" value="1"/>
</dbReference>
<evidence type="ECO:0000256" key="1">
    <source>
        <dbReference type="ARBA" id="ARBA00008761"/>
    </source>
</evidence>
<dbReference type="InterPro" id="IPR010095">
    <property type="entry name" value="Cas12f1-like_TNB"/>
</dbReference>
<feature type="domain" description="Probable transposase IS891/IS1136/IS1341" evidence="8">
    <location>
        <begin position="176"/>
        <end position="291"/>
    </location>
</feature>
<evidence type="ECO:0000256" key="4">
    <source>
        <dbReference type="ARBA" id="ARBA00022833"/>
    </source>
</evidence>
<feature type="domain" description="Transposase putative helix-turn-helix" evidence="10">
    <location>
        <begin position="1"/>
        <end position="44"/>
    </location>
</feature>
<evidence type="ECO:0000259" key="8">
    <source>
        <dbReference type="Pfam" id="PF01385"/>
    </source>
</evidence>
<keyword evidence="7" id="KW-0175">Coiled coil</keyword>
<dbReference type="InterPro" id="IPR021027">
    <property type="entry name" value="Transposase_put_HTH"/>
</dbReference>
<evidence type="ECO:0000256" key="3">
    <source>
        <dbReference type="ARBA" id="ARBA00022723"/>
    </source>
</evidence>
<keyword evidence="6" id="KW-0233">DNA recombination</keyword>
<sequence length="378" mass="44614">MIKAIKIRLFPTNEQEILMRKSCGIARFAYNWGLARWEEMYQQGLVPTKGAIKKEFNQTVKRLDEFKWLYEVSAQVTAQAFEDLNQAYQYFFKGIQQKPQFKTKKRARKSFYVRYDALKFKDSTVNIEKIGKVKYKTNYKIPKLNKYANPRCSFDGKYWYLAFGFEQDENKVMLDKSLHVGIDLGIKYLAVVNCLEEPIENINKTAEMKRLKKKLIRLQRQVSRKYEMNKCEGSFVKTKNILKTEQQIKLVYRRLTNIRTNHIHQATKAIIKLKPACVVMEHLNIRGMLKNKYLAGAIQEQKLYEFIRQMKYKCTFDGIEFIQADRFYSSSKICSNCGVKKQKLKLDERIFTCDICGISIDRDKNASINLANYKLRLN</sequence>
<evidence type="ECO:0000313" key="11">
    <source>
        <dbReference type="EMBL" id="OCS87441.1"/>
    </source>
</evidence>
<dbReference type="GO" id="GO:0046872">
    <property type="term" value="F:metal ion binding"/>
    <property type="evidence" value="ECO:0007669"/>
    <property type="project" value="UniProtKB-KW"/>
</dbReference>
<dbReference type="Pfam" id="PF07282">
    <property type="entry name" value="Cas12f1-like_TNB"/>
    <property type="match status" value="1"/>
</dbReference>
<organism evidence="11 12">
    <name type="scientific">Caryophanon tenue</name>
    <dbReference type="NCBI Taxonomy" id="33978"/>
    <lineage>
        <taxon>Bacteria</taxon>
        <taxon>Bacillati</taxon>
        <taxon>Bacillota</taxon>
        <taxon>Bacilli</taxon>
        <taxon>Bacillales</taxon>
        <taxon>Caryophanaceae</taxon>
        <taxon>Caryophanon</taxon>
    </lineage>
</organism>
<keyword evidence="5" id="KW-0238">DNA-binding</keyword>
<evidence type="ECO:0000256" key="6">
    <source>
        <dbReference type="ARBA" id="ARBA00023172"/>
    </source>
</evidence>
<feature type="domain" description="Cas12f1-like TNB" evidence="9">
    <location>
        <begin position="304"/>
        <end position="370"/>
    </location>
</feature>
<accession>A0A1C0YJX1</accession>
<feature type="coiled-coil region" evidence="7">
    <location>
        <begin position="201"/>
        <end position="228"/>
    </location>
</feature>
<dbReference type="Pfam" id="PF12323">
    <property type="entry name" value="HTH_OrfB_IS605"/>
    <property type="match status" value="1"/>
</dbReference>
<dbReference type="NCBIfam" id="NF040570">
    <property type="entry name" value="guided_TnpB"/>
    <property type="match status" value="1"/>
</dbReference>
<reference evidence="11 12" key="1">
    <citation type="submission" date="2016-07" db="EMBL/GenBank/DDBJ databases">
        <title>Caryophanon tenue genome sequencing.</title>
        <authorList>
            <person name="Verma A."/>
            <person name="Pal Y."/>
            <person name="Krishnamurthi S."/>
        </authorList>
    </citation>
    <scope>NUCLEOTIDE SEQUENCE [LARGE SCALE GENOMIC DNA]</scope>
    <source>
        <strain evidence="11 12">DSM 14152</strain>
    </source>
</reference>
<keyword evidence="2" id="KW-0815">Transposition</keyword>
<dbReference type="InterPro" id="IPR001959">
    <property type="entry name" value="Transposase"/>
</dbReference>
<keyword evidence="12" id="KW-1185">Reference proteome</keyword>
<evidence type="ECO:0000313" key="12">
    <source>
        <dbReference type="Proteomes" id="UP000093199"/>
    </source>
</evidence>
<dbReference type="OrthoDB" id="56768at2"/>
<comment type="similarity">
    <text evidence="1">In the C-terminal section; belongs to the transposase 35 family.</text>
</comment>
<name>A0A1C0YJX1_9BACL</name>
<evidence type="ECO:0000259" key="9">
    <source>
        <dbReference type="Pfam" id="PF07282"/>
    </source>
</evidence>
<keyword evidence="3" id="KW-0479">Metal-binding</keyword>
<protein>
    <submittedName>
        <fullName evidence="11">Transposase</fullName>
    </submittedName>
</protein>
<dbReference type="GO" id="GO:0032196">
    <property type="term" value="P:transposition"/>
    <property type="evidence" value="ECO:0007669"/>
    <property type="project" value="UniProtKB-KW"/>
</dbReference>
<evidence type="ECO:0000256" key="2">
    <source>
        <dbReference type="ARBA" id="ARBA00022578"/>
    </source>
</evidence>
<evidence type="ECO:0000259" key="10">
    <source>
        <dbReference type="Pfam" id="PF12323"/>
    </source>
</evidence>
<dbReference type="AlphaFoldDB" id="A0A1C0YJX1"/>
<evidence type="ECO:0000256" key="5">
    <source>
        <dbReference type="ARBA" id="ARBA00023125"/>
    </source>
</evidence>
<dbReference type="EMBL" id="MASJ01000003">
    <property type="protein sequence ID" value="OCS87441.1"/>
    <property type="molecule type" value="Genomic_DNA"/>
</dbReference>
<dbReference type="Pfam" id="PF01385">
    <property type="entry name" value="OrfB_IS605"/>
    <property type="match status" value="1"/>
</dbReference>
<comment type="caution">
    <text evidence="11">The sequence shown here is derived from an EMBL/GenBank/DDBJ whole genome shotgun (WGS) entry which is preliminary data.</text>
</comment>
<evidence type="ECO:0000256" key="7">
    <source>
        <dbReference type="SAM" id="Coils"/>
    </source>
</evidence>
<dbReference type="STRING" id="33978.A6M13_08975"/>
<dbReference type="RefSeq" id="WP_066542937.1">
    <property type="nucleotide sequence ID" value="NZ_MASJ01000003.1"/>
</dbReference>